<proteinExistence type="predicted"/>
<organism evidence="1 2">
    <name type="scientific">Actinopolymorpha rutila</name>
    <dbReference type="NCBI Taxonomy" id="446787"/>
    <lineage>
        <taxon>Bacteria</taxon>
        <taxon>Bacillati</taxon>
        <taxon>Actinomycetota</taxon>
        <taxon>Actinomycetes</taxon>
        <taxon>Propionibacteriales</taxon>
        <taxon>Actinopolymorphaceae</taxon>
        <taxon>Actinopolymorpha</taxon>
    </lineage>
</organism>
<keyword evidence="2" id="KW-1185">Reference proteome</keyword>
<dbReference type="SUPFAM" id="SSF82607">
    <property type="entry name" value="YbaB-like"/>
    <property type="match status" value="1"/>
</dbReference>
<dbReference type="Gene3D" id="3.30.1310.10">
    <property type="entry name" value="Nucleoid-associated protein YbaB-like domain"/>
    <property type="match status" value="1"/>
</dbReference>
<accession>A0A852Z404</accession>
<dbReference type="GO" id="GO:0003677">
    <property type="term" value="F:DNA binding"/>
    <property type="evidence" value="ECO:0007669"/>
    <property type="project" value="UniProtKB-KW"/>
</dbReference>
<dbReference type="Pfam" id="PF02575">
    <property type="entry name" value="YbaB_DNA_bd"/>
    <property type="match status" value="1"/>
</dbReference>
<gene>
    <name evidence="1" type="ORF">F4554_000342</name>
</gene>
<dbReference type="EMBL" id="JACBZH010000001">
    <property type="protein sequence ID" value="NYH87704.1"/>
    <property type="molecule type" value="Genomic_DNA"/>
</dbReference>
<protein>
    <submittedName>
        <fullName evidence="1">DNA-binding protein YbaB</fullName>
    </submittedName>
</protein>
<dbReference type="AlphaFoldDB" id="A0A852Z404"/>
<name>A0A852Z404_9ACTN</name>
<evidence type="ECO:0000313" key="1">
    <source>
        <dbReference type="EMBL" id="NYH87704.1"/>
    </source>
</evidence>
<dbReference type="InterPro" id="IPR004401">
    <property type="entry name" value="YbaB/EbfC"/>
</dbReference>
<sequence>MALESWDFNDLLRDPEAIIAAQRENLQRAQEMERRIAEVSGSATSEDERITVTYTEENGIESIQLDPRAMRMASEDFAAVLVQVANAARADMRDQMQRVVDETIGEEGQPDLAELATNAAQMEAAMNEFMRDTMTMESDLQNAIDRMKRMAEGS</sequence>
<reference evidence="1 2" key="1">
    <citation type="submission" date="2020-07" db="EMBL/GenBank/DDBJ databases">
        <title>Sequencing the genomes of 1000 actinobacteria strains.</title>
        <authorList>
            <person name="Klenk H.-P."/>
        </authorList>
    </citation>
    <scope>NUCLEOTIDE SEQUENCE [LARGE SCALE GENOMIC DNA]</scope>
    <source>
        <strain evidence="1 2">DSM 18448</strain>
    </source>
</reference>
<dbReference type="RefSeq" id="WP_179785725.1">
    <property type="nucleotide sequence ID" value="NZ_BAAARR010000034.1"/>
</dbReference>
<comment type="caution">
    <text evidence="1">The sequence shown here is derived from an EMBL/GenBank/DDBJ whole genome shotgun (WGS) entry which is preliminary data.</text>
</comment>
<evidence type="ECO:0000313" key="2">
    <source>
        <dbReference type="Proteomes" id="UP000579605"/>
    </source>
</evidence>
<keyword evidence="1" id="KW-0238">DNA-binding</keyword>
<dbReference type="Proteomes" id="UP000579605">
    <property type="component" value="Unassembled WGS sequence"/>
</dbReference>
<dbReference type="InterPro" id="IPR036894">
    <property type="entry name" value="YbaB-like_sf"/>
</dbReference>